<dbReference type="EMBL" id="CM044708">
    <property type="protein sequence ID" value="KAI5648052.1"/>
    <property type="molecule type" value="Genomic_DNA"/>
</dbReference>
<sequence>MQGETAMSITKVKKKLPVTKLKGFTLEFKRELRSRKGYEDLNLRPPPPGQQQAFQAHVLPIFFLLFQPNFSFPLQHNDVNWPQPWNRLSLTGSRDARARERNRERGLPVTSVMAEAISEGIIPDHPLAYLRRLDAVLSLLGDHLHFW</sequence>
<reference evidence="2" key="1">
    <citation type="journal article" date="2023" name="Nat. Plants">
        <title>Single-cell RNA sequencing provides a high-resolution roadmap for understanding the multicellular compartmentation of specialized metabolism.</title>
        <authorList>
            <person name="Sun S."/>
            <person name="Shen X."/>
            <person name="Li Y."/>
            <person name="Li Y."/>
            <person name="Wang S."/>
            <person name="Li R."/>
            <person name="Zhang H."/>
            <person name="Shen G."/>
            <person name="Guo B."/>
            <person name="Wei J."/>
            <person name="Xu J."/>
            <person name="St-Pierre B."/>
            <person name="Chen S."/>
            <person name="Sun C."/>
        </authorList>
    </citation>
    <scope>NUCLEOTIDE SEQUENCE [LARGE SCALE GENOMIC DNA]</scope>
</reference>
<evidence type="ECO:0000313" key="1">
    <source>
        <dbReference type="EMBL" id="KAI5648052.1"/>
    </source>
</evidence>
<accession>A0ACB9ZK53</accession>
<protein>
    <submittedName>
        <fullName evidence="1">Uncharacterized protein</fullName>
    </submittedName>
</protein>
<gene>
    <name evidence="1" type="ORF">M9H77_34057</name>
</gene>
<evidence type="ECO:0000313" key="2">
    <source>
        <dbReference type="Proteomes" id="UP001060085"/>
    </source>
</evidence>
<proteinExistence type="predicted"/>
<name>A0ACB9ZK53_CATRO</name>
<dbReference type="Proteomes" id="UP001060085">
    <property type="component" value="Linkage Group LG08"/>
</dbReference>
<keyword evidence="2" id="KW-1185">Reference proteome</keyword>
<comment type="caution">
    <text evidence="1">The sequence shown here is derived from an EMBL/GenBank/DDBJ whole genome shotgun (WGS) entry which is preliminary data.</text>
</comment>
<organism evidence="1 2">
    <name type="scientific">Catharanthus roseus</name>
    <name type="common">Madagascar periwinkle</name>
    <name type="synonym">Vinca rosea</name>
    <dbReference type="NCBI Taxonomy" id="4058"/>
    <lineage>
        <taxon>Eukaryota</taxon>
        <taxon>Viridiplantae</taxon>
        <taxon>Streptophyta</taxon>
        <taxon>Embryophyta</taxon>
        <taxon>Tracheophyta</taxon>
        <taxon>Spermatophyta</taxon>
        <taxon>Magnoliopsida</taxon>
        <taxon>eudicotyledons</taxon>
        <taxon>Gunneridae</taxon>
        <taxon>Pentapetalae</taxon>
        <taxon>asterids</taxon>
        <taxon>lamiids</taxon>
        <taxon>Gentianales</taxon>
        <taxon>Apocynaceae</taxon>
        <taxon>Rauvolfioideae</taxon>
        <taxon>Vinceae</taxon>
        <taxon>Catharanthinae</taxon>
        <taxon>Catharanthus</taxon>
    </lineage>
</organism>